<evidence type="ECO:0000313" key="2">
    <source>
        <dbReference type="Proteomes" id="UP000639010"/>
    </source>
</evidence>
<dbReference type="PANTHER" id="PTHR34301:SF8">
    <property type="entry name" value="ATPASE DOMAIN-CONTAINING PROTEIN"/>
    <property type="match status" value="1"/>
</dbReference>
<dbReference type="RefSeq" id="WP_192624125.1">
    <property type="nucleotide sequence ID" value="NZ_JADBGG010000021.1"/>
</dbReference>
<protein>
    <recommendedName>
        <fullName evidence="3">ATPase domain-containing protein</fullName>
    </recommendedName>
</protein>
<organism evidence="1 2">
    <name type="scientific">Desulfomicrobium macestii</name>
    <dbReference type="NCBI Taxonomy" id="90731"/>
    <lineage>
        <taxon>Bacteria</taxon>
        <taxon>Pseudomonadati</taxon>
        <taxon>Thermodesulfobacteriota</taxon>
        <taxon>Desulfovibrionia</taxon>
        <taxon>Desulfovibrionales</taxon>
        <taxon>Desulfomicrobiaceae</taxon>
        <taxon>Desulfomicrobium</taxon>
    </lineage>
</organism>
<dbReference type="EMBL" id="JADBGG010000021">
    <property type="protein sequence ID" value="MBE1426059.1"/>
    <property type="molecule type" value="Genomic_DNA"/>
</dbReference>
<name>A0ABR9H5T0_9BACT</name>
<keyword evidence="2" id="KW-1185">Reference proteome</keyword>
<evidence type="ECO:0000313" key="1">
    <source>
        <dbReference type="EMBL" id="MBE1426059.1"/>
    </source>
</evidence>
<dbReference type="Gene3D" id="3.40.50.300">
    <property type="entry name" value="P-loop containing nucleotide triphosphate hydrolases"/>
    <property type="match status" value="1"/>
</dbReference>
<dbReference type="Proteomes" id="UP000639010">
    <property type="component" value="Unassembled WGS sequence"/>
</dbReference>
<sequence length="393" mass="44423">MTFTDLPLRHFRNGGSGIMPNPFRLEVLGEGDPFCDRQEEVQQLLRCARATQNMVLASPRRYGKTSLCRKVQKILHDEGYLCFAFDFSGVDGVSEIARRLARDMFKTLHARESLLARGKRWLNALSAFRPVLTFDHSGEAAISVTRANETQDPRTLLEQTLEDLARIIESREWPCHVVMDEFQDLTKLAESQAVEGIVRKTIQGLPASFVFSGSRRSLLLAMFSDQKRFLTLSAVKMFLPPLPISDTSQCIASFFAQEGRHIDPQVSAALVAAARQYPFYVQRLASEVYERSGRDVTLEDVELAKMRVIQSESGLYETMIAPLTTRQLKLLKTLSANPSAQLTSAEFVVKAELPSSSISDIREILLREDLIEKTEEGVWRVVDPFFSEWLNKL</sequence>
<accession>A0ABR9H5T0</accession>
<evidence type="ECO:0008006" key="3">
    <source>
        <dbReference type="Google" id="ProtNLM"/>
    </source>
</evidence>
<comment type="caution">
    <text evidence="1">The sequence shown here is derived from an EMBL/GenBank/DDBJ whole genome shotgun (WGS) entry which is preliminary data.</text>
</comment>
<gene>
    <name evidence="1" type="ORF">H4684_002720</name>
</gene>
<dbReference type="InterPro" id="IPR027417">
    <property type="entry name" value="P-loop_NTPase"/>
</dbReference>
<dbReference type="PANTHER" id="PTHR34301">
    <property type="entry name" value="DNA-BINDING PROTEIN-RELATED"/>
    <property type="match status" value="1"/>
</dbReference>
<dbReference type="SUPFAM" id="SSF52540">
    <property type="entry name" value="P-loop containing nucleoside triphosphate hydrolases"/>
    <property type="match status" value="1"/>
</dbReference>
<proteinExistence type="predicted"/>
<reference evidence="1 2" key="1">
    <citation type="submission" date="2020-10" db="EMBL/GenBank/DDBJ databases">
        <title>Genomic Encyclopedia of Type Strains, Phase IV (KMG-IV): sequencing the most valuable type-strain genomes for metagenomic binning, comparative biology and taxonomic classification.</title>
        <authorList>
            <person name="Goeker M."/>
        </authorList>
    </citation>
    <scope>NUCLEOTIDE SEQUENCE [LARGE SCALE GENOMIC DNA]</scope>
    <source>
        <strain evidence="1 2">DSM 4194</strain>
    </source>
</reference>